<protein>
    <recommendedName>
        <fullName evidence="2">GIY-YIG domain-containing protein</fullName>
    </recommendedName>
</protein>
<dbReference type="PROSITE" id="PS50164">
    <property type="entry name" value="GIY_YIG"/>
    <property type="match status" value="1"/>
</dbReference>
<dbReference type="SUPFAM" id="SSF82771">
    <property type="entry name" value="GIY-YIG endonuclease"/>
    <property type="match status" value="1"/>
</dbReference>
<evidence type="ECO:0000256" key="1">
    <source>
        <dbReference type="ARBA" id="ARBA00007435"/>
    </source>
</evidence>
<proteinExistence type="inferred from homology"/>
<dbReference type="InterPro" id="IPR035901">
    <property type="entry name" value="GIY-YIG_endonuc_sf"/>
</dbReference>
<evidence type="ECO:0000259" key="2">
    <source>
        <dbReference type="PROSITE" id="PS50164"/>
    </source>
</evidence>
<comment type="similarity">
    <text evidence="1">Belongs to the UPF0213 family.</text>
</comment>
<dbReference type="InterPro" id="IPR050190">
    <property type="entry name" value="UPF0213_domain"/>
</dbReference>
<sequence>MLTEQKQVWSVYLIKTAHGKIYTGISTDVKRRFREHEAGGRLAAKFLRGKGPLSLEFFAKVGGRSLASRLEYRIKKLSATEKSKIISGERLIPDV</sequence>
<dbReference type="PANTHER" id="PTHR34477">
    <property type="entry name" value="UPF0213 PROTEIN YHBQ"/>
    <property type="match status" value="1"/>
</dbReference>
<dbReference type="AlphaFoldDB" id="A0A2A5CCD4"/>
<evidence type="ECO:0000313" key="4">
    <source>
        <dbReference type="Proteomes" id="UP000228987"/>
    </source>
</evidence>
<dbReference type="InterPro" id="IPR000305">
    <property type="entry name" value="GIY-YIG_endonuc"/>
</dbReference>
<dbReference type="Pfam" id="PF01541">
    <property type="entry name" value="GIY-YIG"/>
    <property type="match status" value="1"/>
</dbReference>
<accession>A0A2A5CCD4</accession>
<name>A0A2A5CCD4_9GAMM</name>
<organism evidence="3 4">
    <name type="scientific">SAR86 cluster bacterium</name>
    <dbReference type="NCBI Taxonomy" id="2030880"/>
    <lineage>
        <taxon>Bacteria</taxon>
        <taxon>Pseudomonadati</taxon>
        <taxon>Pseudomonadota</taxon>
        <taxon>Gammaproteobacteria</taxon>
        <taxon>SAR86 cluster</taxon>
    </lineage>
</organism>
<feature type="domain" description="GIY-YIG" evidence="2">
    <location>
        <begin position="7"/>
        <end position="84"/>
    </location>
</feature>
<dbReference type="EMBL" id="NVWI01000005">
    <property type="protein sequence ID" value="PCJ41509.1"/>
    <property type="molecule type" value="Genomic_DNA"/>
</dbReference>
<dbReference type="Proteomes" id="UP000228987">
    <property type="component" value="Unassembled WGS sequence"/>
</dbReference>
<dbReference type="Gene3D" id="3.40.1440.10">
    <property type="entry name" value="GIY-YIG endonuclease"/>
    <property type="match status" value="1"/>
</dbReference>
<dbReference type="CDD" id="cd10456">
    <property type="entry name" value="GIY-YIG_UPF0213"/>
    <property type="match status" value="1"/>
</dbReference>
<gene>
    <name evidence="3" type="ORF">COA71_08095</name>
</gene>
<dbReference type="PANTHER" id="PTHR34477:SF1">
    <property type="entry name" value="UPF0213 PROTEIN YHBQ"/>
    <property type="match status" value="1"/>
</dbReference>
<reference evidence="4" key="1">
    <citation type="submission" date="2017-08" db="EMBL/GenBank/DDBJ databases">
        <title>A dynamic microbial community with high functional redundancy inhabits the cold, oxic subseafloor aquifer.</title>
        <authorList>
            <person name="Tully B.J."/>
            <person name="Wheat C.G."/>
            <person name="Glazer B.T."/>
            <person name="Huber J.A."/>
        </authorList>
    </citation>
    <scope>NUCLEOTIDE SEQUENCE [LARGE SCALE GENOMIC DNA]</scope>
</reference>
<evidence type="ECO:0000313" key="3">
    <source>
        <dbReference type="EMBL" id="PCJ41509.1"/>
    </source>
</evidence>
<comment type="caution">
    <text evidence="3">The sequence shown here is derived from an EMBL/GenBank/DDBJ whole genome shotgun (WGS) entry which is preliminary data.</text>
</comment>